<proteinExistence type="predicted"/>
<evidence type="ECO:0000313" key="4">
    <source>
        <dbReference type="EMBL" id="SHO48279.1"/>
    </source>
</evidence>
<dbReference type="OrthoDB" id="5346841at2"/>
<accession>A0A1M7Y6L7</accession>
<name>A0A1M7Y6L7_9BACT</name>
<reference evidence="4 5" key="1">
    <citation type="submission" date="2016-12" db="EMBL/GenBank/DDBJ databases">
        <authorList>
            <person name="Song W.-J."/>
            <person name="Kurnit D.M."/>
        </authorList>
    </citation>
    <scope>NUCLEOTIDE SEQUENCE [LARGE SCALE GENOMIC DNA]</scope>
    <source>
        <strain evidence="4 5">DSM 18488</strain>
    </source>
</reference>
<dbReference type="PROSITE" id="PS50110">
    <property type="entry name" value="RESPONSE_REGULATORY"/>
    <property type="match status" value="1"/>
</dbReference>
<dbReference type="PANTHER" id="PTHR44591:SF21">
    <property type="entry name" value="TWO-COMPONENT RESPONSE REGULATOR"/>
    <property type="match status" value="1"/>
</dbReference>
<feature type="domain" description="Response regulatory" evidence="3">
    <location>
        <begin position="1"/>
        <end position="99"/>
    </location>
</feature>
<evidence type="ECO:0000259" key="3">
    <source>
        <dbReference type="PROSITE" id="PS50110"/>
    </source>
</evidence>
<dbReference type="InterPro" id="IPR011006">
    <property type="entry name" value="CheY-like_superfamily"/>
</dbReference>
<evidence type="ECO:0000313" key="5">
    <source>
        <dbReference type="Proteomes" id="UP000184603"/>
    </source>
</evidence>
<keyword evidence="5" id="KW-1185">Reference proteome</keyword>
<dbReference type="Proteomes" id="UP000184603">
    <property type="component" value="Unassembled WGS sequence"/>
</dbReference>
<dbReference type="CDD" id="cd00156">
    <property type="entry name" value="REC"/>
    <property type="match status" value="1"/>
</dbReference>
<dbReference type="STRING" id="1121416.SAMN02745220_02238"/>
<evidence type="ECO:0000256" key="2">
    <source>
        <dbReference type="PROSITE-ProRule" id="PRU00169"/>
    </source>
</evidence>
<dbReference type="InterPro" id="IPR050595">
    <property type="entry name" value="Bact_response_regulator"/>
</dbReference>
<keyword evidence="1 2" id="KW-0597">Phosphoprotein</keyword>
<dbReference type="PANTHER" id="PTHR44591">
    <property type="entry name" value="STRESS RESPONSE REGULATOR PROTEIN 1"/>
    <property type="match status" value="1"/>
</dbReference>
<dbReference type="EMBL" id="FRFE01000009">
    <property type="protein sequence ID" value="SHO48279.1"/>
    <property type="molecule type" value="Genomic_DNA"/>
</dbReference>
<dbReference type="GO" id="GO:0000160">
    <property type="term" value="P:phosphorelay signal transduction system"/>
    <property type="evidence" value="ECO:0007669"/>
    <property type="project" value="InterPro"/>
</dbReference>
<dbReference type="InterPro" id="IPR001789">
    <property type="entry name" value="Sig_transdc_resp-reg_receiver"/>
</dbReference>
<evidence type="ECO:0000256" key="1">
    <source>
        <dbReference type="ARBA" id="ARBA00022553"/>
    </source>
</evidence>
<protein>
    <submittedName>
        <fullName evidence="4">Response regulator receiver domain-containing protein</fullName>
    </submittedName>
</protein>
<sequence length="101" mass="11342">MHRCQSDQYKRHFTSSLFSAYAKQPDAFDLVITDQTMPGLTGTQLAERILKIDPNQPIILCTGFSELVSEEKAKAMGIRILALKPINMHQLSLLIREALIA</sequence>
<gene>
    <name evidence="4" type="ORF">SAMN02745220_02238</name>
</gene>
<dbReference type="Pfam" id="PF00072">
    <property type="entry name" value="Response_reg"/>
    <property type="match status" value="1"/>
</dbReference>
<dbReference type="SUPFAM" id="SSF52172">
    <property type="entry name" value="CheY-like"/>
    <property type="match status" value="1"/>
</dbReference>
<dbReference type="RefSeq" id="WP_073613529.1">
    <property type="nucleotide sequence ID" value="NZ_FRFE01000009.1"/>
</dbReference>
<dbReference type="AlphaFoldDB" id="A0A1M7Y6L7"/>
<feature type="modified residue" description="4-aspartylphosphate" evidence="2">
    <location>
        <position position="34"/>
    </location>
</feature>
<dbReference type="Gene3D" id="3.40.50.2300">
    <property type="match status" value="1"/>
</dbReference>
<organism evidence="4 5">
    <name type="scientific">Desulfopila aestuarii DSM 18488</name>
    <dbReference type="NCBI Taxonomy" id="1121416"/>
    <lineage>
        <taxon>Bacteria</taxon>
        <taxon>Pseudomonadati</taxon>
        <taxon>Thermodesulfobacteriota</taxon>
        <taxon>Desulfobulbia</taxon>
        <taxon>Desulfobulbales</taxon>
        <taxon>Desulfocapsaceae</taxon>
        <taxon>Desulfopila</taxon>
    </lineage>
</organism>